<organism evidence="1 2">
    <name type="scientific">Araneus ventricosus</name>
    <name type="common">Orbweaver spider</name>
    <name type="synonym">Epeira ventricosa</name>
    <dbReference type="NCBI Taxonomy" id="182803"/>
    <lineage>
        <taxon>Eukaryota</taxon>
        <taxon>Metazoa</taxon>
        <taxon>Ecdysozoa</taxon>
        <taxon>Arthropoda</taxon>
        <taxon>Chelicerata</taxon>
        <taxon>Arachnida</taxon>
        <taxon>Araneae</taxon>
        <taxon>Araneomorphae</taxon>
        <taxon>Entelegynae</taxon>
        <taxon>Araneoidea</taxon>
        <taxon>Araneidae</taxon>
        <taxon>Araneus</taxon>
    </lineage>
</organism>
<dbReference type="Proteomes" id="UP000499080">
    <property type="component" value="Unassembled WGS sequence"/>
</dbReference>
<reference evidence="1 2" key="1">
    <citation type="journal article" date="2019" name="Sci. Rep.">
        <title>Orb-weaving spider Araneus ventricosus genome elucidates the spidroin gene catalogue.</title>
        <authorList>
            <person name="Kono N."/>
            <person name="Nakamura H."/>
            <person name="Ohtoshi R."/>
            <person name="Moran D.A.P."/>
            <person name="Shinohara A."/>
            <person name="Yoshida Y."/>
            <person name="Fujiwara M."/>
            <person name="Mori M."/>
            <person name="Tomita M."/>
            <person name="Arakawa K."/>
        </authorList>
    </citation>
    <scope>NUCLEOTIDE SEQUENCE [LARGE SCALE GENOMIC DNA]</scope>
</reference>
<proteinExistence type="predicted"/>
<dbReference type="AlphaFoldDB" id="A0A4Y2FG64"/>
<evidence type="ECO:0000313" key="2">
    <source>
        <dbReference type="Proteomes" id="UP000499080"/>
    </source>
</evidence>
<comment type="caution">
    <text evidence="1">The sequence shown here is derived from an EMBL/GenBank/DDBJ whole genome shotgun (WGS) entry which is preliminary data.</text>
</comment>
<protein>
    <submittedName>
        <fullName evidence="1">Uncharacterized protein</fullName>
    </submittedName>
</protein>
<accession>A0A4Y2FG64</accession>
<keyword evidence="2" id="KW-1185">Reference proteome</keyword>
<gene>
    <name evidence="1" type="ORF">AVEN_74502_1</name>
</gene>
<name>A0A4Y2FG64_ARAVE</name>
<evidence type="ECO:0000313" key="1">
    <source>
        <dbReference type="EMBL" id="GBM38514.1"/>
    </source>
</evidence>
<sequence>MCASSNCSLYTTNGMLQTGLKSVDTNRCVCKEWPILADLVVGSNKCQSDTEVINDFRGMENSWIVPTDFPQCERVANDLSDTIAWHFPLESDRNLDVFQYVATNWAVHTYDNFCSYDRYH</sequence>
<dbReference type="EMBL" id="BGPR01249847">
    <property type="protein sequence ID" value="GBM38514.1"/>
    <property type="molecule type" value="Genomic_DNA"/>
</dbReference>
<dbReference type="OrthoDB" id="3231855at2759"/>